<dbReference type="PANTHER" id="PTHR43227">
    <property type="entry name" value="BLL4140 PROTEIN"/>
    <property type="match status" value="1"/>
</dbReference>
<dbReference type="GO" id="GO:0055085">
    <property type="term" value="P:transmembrane transport"/>
    <property type="evidence" value="ECO:0007669"/>
    <property type="project" value="InterPro"/>
</dbReference>
<dbReference type="EMBL" id="SRMF01000001">
    <property type="protein sequence ID" value="TGG95863.1"/>
    <property type="molecule type" value="Genomic_DNA"/>
</dbReference>
<sequence>MRAIRLRPVPWHLLFFLGPAVVIYTLFSAWPLLDTLRLSLYTSAGPGQRVFHGLGNFVTLLTDPHWSAAFWNALWNNTKFFLIHLLVQNPIGLLLAALISLPGLRLARTYRTLIFLPTLLSVVIIGFIWQLILSPLWGVSEGLLEAVGLGHLFSAWLGRESTALITLALISVWQFVGIPLMLLYASLIQVPDELIEAAVVEGASSWRIFWQIKFPLILPTLGLVTILTFVGNFNAFELIYAVKGALGGPNFSTDILGTFFYRTFFGYQSQVGSPTMGAAVASMMFFIILCGVMVYLYVIQRRLHRYDV</sequence>
<feature type="transmembrane region" description="Helical" evidence="7">
    <location>
        <begin position="113"/>
        <end position="132"/>
    </location>
</feature>
<accession>A0A4Z0WJW7</accession>
<dbReference type="SUPFAM" id="SSF161098">
    <property type="entry name" value="MetI-like"/>
    <property type="match status" value="1"/>
</dbReference>
<reference evidence="9 10" key="1">
    <citation type="submission" date="2019-04" db="EMBL/GenBank/DDBJ databases">
        <title>Natronospirillum operosus gen. nov., sp. nov., a haloalkaliphilic satellite isolated from decaying biomass of laboratory culture of cyanobacterium Geitlerinema sp. and proposal of Natronospirillaceae fam. nov. and Saccharospirillaceae fam. nov.</title>
        <authorList>
            <person name="Kevbrin V."/>
            <person name="Boltyanskaya Y."/>
            <person name="Koziaeva V."/>
            <person name="Grouzdev D.S."/>
            <person name="Park M."/>
            <person name="Cho J."/>
        </authorList>
    </citation>
    <scope>NUCLEOTIDE SEQUENCE [LARGE SCALE GENOMIC DNA]</scope>
    <source>
        <strain evidence="9 10">G-116</strain>
    </source>
</reference>
<feature type="transmembrane region" description="Helical" evidence="7">
    <location>
        <begin position="276"/>
        <end position="298"/>
    </location>
</feature>
<gene>
    <name evidence="9" type="ORF">E4656_05540</name>
</gene>
<keyword evidence="3" id="KW-1003">Cell membrane</keyword>
<keyword evidence="6 7" id="KW-0472">Membrane</keyword>
<dbReference type="Pfam" id="PF00528">
    <property type="entry name" value="BPD_transp_1"/>
    <property type="match status" value="1"/>
</dbReference>
<keyword evidence="5 7" id="KW-1133">Transmembrane helix</keyword>
<evidence type="ECO:0000259" key="8">
    <source>
        <dbReference type="PROSITE" id="PS50928"/>
    </source>
</evidence>
<keyword evidence="4 7" id="KW-0812">Transmembrane</keyword>
<evidence type="ECO:0000313" key="9">
    <source>
        <dbReference type="EMBL" id="TGG95863.1"/>
    </source>
</evidence>
<feature type="transmembrane region" description="Helical" evidence="7">
    <location>
        <begin position="164"/>
        <end position="188"/>
    </location>
</feature>
<keyword evidence="2 7" id="KW-0813">Transport</keyword>
<dbReference type="CDD" id="cd06261">
    <property type="entry name" value="TM_PBP2"/>
    <property type="match status" value="1"/>
</dbReference>
<evidence type="ECO:0000256" key="5">
    <source>
        <dbReference type="ARBA" id="ARBA00022989"/>
    </source>
</evidence>
<comment type="caution">
    <text evidence="9">The sequence shown here is derived from an EMBL/GenBank/DDBJ whole genome shotgun (WGS) entry which is preliminary data.</text>
</comment>
<evidence type="ECO:0000313" key="10">
    <source>
        <dbReference type="Proteomes" id="UP000297475"/>
    </source>
</evidence>
<keyword evidence="10" id="KW-1185">Reference proteome</keyword>
<evidence type="ECO:0000256" key="7">
    <source>
        <dbReference type="RuleBase" id="RU363032"/>
    </source>
</evidence>
<dbReference type="GO" id="GO:0005886">
    <property type="term" value="C:plasma membrane"/>
    <property type="evidence" value="ECO:0007669"/>
    <property type="project" value="UniProtKB-SubCell"/>
</dbReference>
<evidence type="ECO:0000256" key="6">
    <source>
        <dbReference type="ARBA" id="ARBA00023136"/>
    </source>
</evidence>
<dbReference type="InterPro" id="IPR035906">
    <property type="entry name" value="MetI-like_sf"/>
</dbReference>
<evidence type="ECO:0000256" key="3">
    <source>
        <dbReference type="ARBA" id="ARBA00022475"/>
    </source>
</evidence>
<dbReference type="PANTHER" id="PTHR43227:SF8">
    <property type="entry name" value="DIACETYLCHITOBIOSE UPTAKE SYSTEM PERMEASE PROTEIN DASB"/>
    <property type="match status" value="1"/>
</dbReference>
<proteinExistence type="inferred from homology"/>
<protein>
    <submittedName>
        <fullName evidence="9">Sugar ABC transporter permease</fullName>
    </submittedName>
</protein>
<feature type="transmembrane region" description="Helical" evidence="7">
    <location>
        <begin position="80"/>
        <end position="101"/>
    </location>
</feature>
<dbReference type="PROSITE" id="PS50928">
    <property type="entry name" value="ABC_TM1"/>
    <property type="match status" value="1"/>
</dbReference>
<comment type="similarity">
    <text evidence="7">Belongs to the binding-protein-dependent transport system permease family.</text>
</comment>
<evidence type="ECO:0000256" key="2">
    <source>
        <dbReference type="ARBA" id="ARBA00022448"/>
    </source>
</evidence>
<dbReference type="Gene3D" id="1.10.3720.10">
    <property type="entry name" value="MetI-like"/>
    <property type="match status" value="1"/>
</dbReference>
<organism evidence="9 10">
    <name type="scientific">Natronospirillum operosum</name>
    <dbReference type="NCBI Taxonomy" id="2759953"/>
    <lineage>
        <taxon>Bacteria</taxon>
        <taxon>Pseudomonadati</taxon>
        <taxon>Pseudomonadota</taxon>
        <taxon>Gammaproteobacteria</taxon>
        <taxon>Oceanospirillales</taxon>
        <taxon>Natronospirillaceae</taxon>
        <taxon>Natronospirillum</taxon>
    </lineage>
</organism>
<dbReference type="RefSeq" id="WP_135481868.1">
    <property type="nucleotide sequence ID" value="NZ_SRMF01000001.1"/>
</dbReference>
<dbReference type="InterPro" id="IPR000515">
    <property type="entry name" value="MetI-like"/>
</dbReference>
<dbReference type="InterPro" id="IPR050809">
    <property type="entry name" value="UgpAE/MalFG_permease"/>
</dbReference>
<feature type="transmembrane region" description="Helical" evidence="7">
    <location>
        <begin position="208"/>
        <end position="233"/>
    </location>
</feature>
<dbReference type="AlphaFoldDB" id="A0A4Z0WJW7"/>
<comment type="subcellular location">
    <subcellularLocation>
        <location evidence="1 7">Cell membrane</location>
        <topology evidence="1 7">Multi-pass membrane protein</topology>
    </subcellularLocation>
</comment>
<evidence type="ECO:0000256" key="4">
    <source>
        <dbReference type="ARBA" id="ARBA00022692"/>
    </source>
</evidence>
<dbReference type="OrthoDB" id="9782326at2"/>
<dbReference type="Proteomes" id="UP000297475">
    <property type="component" value="Unassembled WGS sequence"/>
</dbReference>
<name>A0A4Z0WJW7_9GAMM</name>
<feature type="transmembrane region" description="Helical" evidence="7">
    <location>
        <begin position="12"/>
        <end position="33"/>
    </location>
</feature>
<feature type="domain" description="ABC transmembrane type-1" evidence="8">
    <location>
        <begin position="74"/>
        <end position="297"/>
    </location>
</feature>
<evidence type="ECO:0000256" key="1">
    <source>
        <dbReference type="ARBA" id="ARBA00004651"/>
    </source>
</evidence>